<gene>
    <name evidence="2" type="ORF">MC7420_896</name>
</gene>
<feature type="region of interest" description="Disordered" evidence="1">
    <location>
        <begin position="35"/>
        <end position="65"/>
    </location>
</feature>
<reference evidence="2 3" key="1">
    <citation type="submission" date="2008-07" db="EMBL/GenBank/DDBJ databases">
        <authorList>
            <person name="Tandeau de Marsac N."/>
            <person name="Ferriera S."/>
            <person name="Johnson J."/>
            <person name="Kravitz S."/>
            <person name="Beeson K."/>
            <person name="Sutton G."/>
            <person name="Rogers Y.-H."/>
            <person name="Friedman R."/>
            <person name="Frazier M."/>
            <person name="Venter J.C."/>
        </authorList>
    </citation>
    <scope>NUCLEOTIDE SEQUENCE [LARGE SCALE GENOMIC DNA]</scope>
    <source>
        <strain evidence="2 3">PCC 7420</strain>
    </source>
</reference>
<feature type="compositionally biased region" description="Polar residues" evidence="1">
    <location>
        <begin position="35"/>
        <end position="48"/>
    </location>
</feature>
<accession>B4VT71</accession>
<dbReference type="AlphaFoldDB" id="B4VT71"/>
<evidence type="ECO:0000313" key="2">
    <source>
        <dbReference type="EMBL" id="EDX75022.1"/>
    </source>
</evidence>
<dbReference type="Proteomes" id="UP000003835">
    <property type="component" value="Unassembled WGS sequence"/>
</dbReference>
<keyword evidence="3" id="KW-1185">Reference proteome</keyword>
<proteinExistence type="predicted"/>
<dbReference type="STRING" id="118168.MC7420_896"/>
<dbReference type="EMBL" id="DS989851">
    <property type="protein sequence ID" value="EDX75022.1"/>
    <property type="molecule type" value="Genomic_DNA"/>
</dbReference>
<dbReference type="HOGENOM" id="CLU_2842218_0_0_3"/>
<organism evidence="2 3">
    <name type="scientific">Coleofasciculus chthonoplastes PCC 7420</name>
    <dbReference type="NCBI Taxonomy" id="118168"/>
    <lineage>
        <taxon>Bacteria</taxon>
        <taxon>Bacillati</taxon>
        <taxon>Cyanobacteriota</taxon>
        <taxon>Cyanophyceae</taxon>
        <taxon>Coleofasciculales</taxon>
        <taxon>Coleofasciculaceae</taxon>
        <taxon>Coleofasciculus</taxon>
    </lineage>
</organism>
<evidence type="ECO:0000313" key="3">
    <source>
        <dbReference type="Proteomes" id="UP000003835"/>
    </source>
</evidence>
<name>B4VT71_9CYAN</name>
<evidence type="ECO:0000256" key="1">
    <source>
        <dbReference type="SAM" id="MobiDB-lite"/>
    </source>
</evidence>
<protein>
    <submittedName>
        <fullName evidence="2">Uncharacterized protein</fullName>
    </submittedName>
</protein>
<sequence>MCDRILFDRKPLRLILLTLPSNGMKNLRPCRAESVNSSALSQPTQHPNRQILAKLIPSSLDHRSP</sequence>